<proteinExistence type="predicted"/>
<organism evidence="3 4">
    <name type="scientific">Anaeromyces robustus</name>
    <dbReference type="NCBI Taxonomy" id="1754192"/>
    <lineage>
        <taxon>Eukaryota</taxon>
        <taxon>Fungi</taxon>
        <taxon>Fungi incertae sedis</taxon>
        <taxon>Chytridiomycota</taxon>
        <taxon>Chytridiomycota incertae sedis</taxon>
        <taxon>Neocallimastigomycetes</taxon>
        <taxon>Neocallimastigales</taxon>
        <taxon>Neocallimastigaceae</taxon>
        <taxon>Anaeromyces</taxon>
    </lineage>
</organism>
<dbReference type="STRING" id="1754192.A0A1Y1XHY8"/>
<reference evidence="3 4" key="2">
    <citation type="submission" date="2016-08" db="EMBL/GenBank/DDBJ databases">
        <title>Pervasive Adenine N6-methylation of Active Genes in Fungi.</title>
        <authorList>
            <consortium name="DOE Joint Genome Institute"/>
            <person name="Mondo S.J."/>
            <person name="Dannebaum R.O."/>
            <person name="Kuo R.C."/>
            <person name="Labutti K."/>
            <person name="Haridas S."/>
            <person name="Kuo A."/>
            <person name="Salamov A."/>
            <person name="Ahrendt S.R."/>
            <person name="Lipzen A."/>
            <person name="Sullivan W."/>
            <person name="Andreopoulos W.B."/>
            <person name="Clum A."/>
            <person name="Lindquist E."/>
            <person name="Daum C."/>
            <person name="Ramamoorthy G.K."/>
            <person name="Gryganskyi A."/>
            <person name="Culley D."/>
            <person name="Magnuson J.K."/>
            <person name="James T.Y."/>
            <person name="O'Malley M.A."/>
            <person name="Stajich J.E."/>
            <person name="Spatafora J.W."/>
            <person name="Visel A."/>
            <person name="Grigoriev I.V."/>
        </authorList>
    </citation>
    <scope>NUCLEOTIDE SEQUENCE [LARGE SCALE GENOMIC DNA]</scope>
    <source>
        <strain evidence="3 4">S4</strain>
    </source>
</reference>
<feature type="compositionally biased region" description="Low complexity" evidence="2">
    <location>
        <begin position="848"/>
        <end position="860"/>
    </location>
</feature>
<feature type="compositionally biased region" description="Acidic residues" evidence="2">
    <location>
        <begin position="976"/>
        <end position="991"/>
    </location>
</feature>
<feature type="coiled-coil region" evidence="1">
    <location>
        <begin position="575"/>
        <end position="602"/>
    </location>
</feature>
<evidence type="ECO:0000313" key="3">
    <source>
        <dbReference type="EMBL" id="ORX85357.1"/>
    </source>
</evidence>
<keyword evidence="4" id="KW-1185">Reference proteome</keyword>
<comment type="caution">
    <text evidence="3">The sequence shown here is derived from an EMBL/GenBank/DDBJ whole genome shotgun (WGS) entry which is preliminary data.</text>
</comment>
<gene>
    <name evidence="3" type="ORF">BCR32DRAFT_265753</name>
</gene>
<name>A0A1Y1XHY8_9FUNG</name>
<sequence length="1316" mass="156381">MSFKKSEFRDTFHDDENLLRKAEKCLSEWCSYLKSNEYIDNDINIKKESNYWFIIEKISFIFQYINQKKDKDKRLHYKILYTLYLKIKRKYNNLHDFFSSLTLNDINDFNLQFFFRSPNSSELQLLISYRKKTFRTDKIDNYTWLITHKQYYRKGKKKPSESKSGTIDFDYNFLYDSGICDTKTYKIIKKLKSNLKNFGIYRLNVNSNMDDNIQSELSDLNNDIFSNNTQSVSRNAIKLYDEDENLYNSTNPNNNITNNVVNKKTDIDFNFLNKESEPSFHNFSLNTLLEPKDSILSNNSYITPKNSVIDLKYNSEKILSPISKLDSDNELDFNSKLNFQYTNSKTFNRPTRTIRHEQIDINKESNITDDINVDNSYLKSGSRSVDYMITNFKSRSKYLYNPKTQRRLDFAFENNELSNDNQVMIFNNNYNNKNKKDFTYNNFSINKNNHESTNLFNLFDIDLNRIYRLKDLFNNSDNLNIHLKDIYESRSLLDNIFSTLHLNDLDGYIINIKQKNNELNDDKQSNNRNTDEIINKSMDIKDKIQGIMDTIRSSSIENDTSIKSSKNNGFFSNEYKDNKDLQKKLKDNIEELYNKLFNISQRIQKLVVDNEVFKDIFFNKIKSITNSNVIVLLEELDKLGLLKKFDEANLNNDRNLDTDKKNVKLIESMILKRINCNDIFINKTSDNDLAIRILDNSNDFMKFSFMNEESSSNQNNDKIQHDKIEIGDNTNNNLKEKQRKLDTKNIDYNINNIHNNKYLSNMNNIPIGNVKENGNINSNNYVEIRNDVNNEKIQDKTENKIEKLLNSSKRKFGDLNEECTDSIKKRKNNNKFNSYHSINDADPDQKSDYSSSSNSNESDSSIIVSSDVIAQCLETFKLNDKSWYEKVSKLYRTINEKRKKSSKNRKDKKIKNINKKKSDLYENDDEINNNKNIKKGSKVNDIGNSSNYKIITSKDSSDSEYYFEEDEDVVINKTDEYDDDSDEDYKDENETENAVVINDEESSNDDDDDNKLDDDIINIYDILVMFSNIIRRNYQSDFFIHKFLINYIQYSLELSYSILTLFKYISSPKKHSIKSIPRPIQNILKFSRDFIEISDFRISEFNPLKDYDVLSEFLIKTKKYGNNDESDEENLFNIYNIFNENIINKWLIYFDSPFLKFVKPYKNNFIIRDFDYHNSYNINLYSRKYPGSENDIPNSSVSHYIHDFPEKIFNCLLYDKDDDSQFWIELNKWYNDHPYIFKGKMIEISGENFIKNINYILPLIATVFYIKIEYNHKIYQPLFTYQHKDSKYNENNRFVHLCDDPLNRNKLYYLFYEKKY</sequence>
<feature type="region of interest" description="Disordered" evidence="2">
    <location>
        <begin position="830"/>
        <end position="860"/>
    </location>
</feature>
<keyword evidence="1" id="KW-0175">Coiled coil</keyword>
<protein>
    <submittedName>
        <fullName evidence="3">Uncharacterized protein</fullName>
    </submittedName>
</protein>
<evidence type="ECO:0000256" key="1">
    <source>
        <dbReference type="SAM" id="Coils"/>
    </source>
</evidence>
<feature type="compositionally biased region" description="Acidic residues" evidence="2">
    <location>
        <begin position="998"/>
        <end position="1010"/>
    </location>
</feature>
<feature type="region of interest" description="Disordered" evidence="2">
    <location>
        <begin position="973"/>
        <end position="1010"/>
    </location>
</feature>
<evidence type="ECO:0000313" key="4">
    <source>
        <dbReference type="Proteomes" id="UP000193944"/>
    </source>
</evidence>
<dbReference type="Proteomes" id="UP000193944">
    <property type="component" value="Unassembled WGS sequence"/>
</dbReference>
<dbReference type="EMBL" id="MCFG01000037">
    <property type="protein sequence ID" value="ORX85357.1"/>
    <property type="molecule type" value="Genomic_DNA"/>
</dbReference>
<accession>A0A1Y1XHY8</accession>
<dbReference type="OrthoDB" id="10531166at2759"/>
<feature type="compositionally biased region" description="Basic residues" evidence="2">
    <location>
        <begin position="897"/>
        <end position="915"/>
    </location>
</feature>
<evidence type="ECO:0000256" key="2">
    <source>
        <dbReference type="SAM" id="MobiDB-lite"/>
    </source>
</evidence>
<reference evidence="3 4" key="1">
    <citation type="submission" date="2016-08" db="EMBL/GenBank/DDBJ databases">
        <title>A Parts List for Fungal Cellulosomes Revealed by Comparative Genomics.</title>
        <authorList>
            <consortium name="DOE Joint Genome Institute"/>
            <person name="Haitjema C.H."/>
            <person name="Gilmore S.P."/>
            <person name="Henske J.K."/>
            <person name="Solomon K.V."/>
            <person name="De Groot R."/>
            <person name="Kuo A."/>
            <person name="Mondo S.J."/>
            <person name="Salamov A.A."/>
            <person name="Labutti K."/>
            <person name="Zhao Z."/>
            <person name="Chiniquy J."/>
            <person name="Barry K."/>
            <person name="Brewer H.M."/>
            <person name="Purvine S.O."/>
            <person name="Wright A.T."/>
            <person name="Boxma B."/>
            <person name="Van Alen T."/>
            <person name="Hackstein J.H."/>
            <person name="Baker S.E."/>
            <person name="Grigoriev I.V."/>
            <person name="O'Malley M.A."/>
        </authorList>
    </citation>
    <scope>NUCLEOTIDE SEQUENCE [LARGE SCALE GENOMIC DNA]</scope>
    <source>
        <strain evidence="3 4">S4</strain>
    </source>
</reference>
<feature type="region of interest" description="Disordered" evidence="2">
    <location>
        <begin position="897"/>
        <end position="916"/>
    </location>
</feature>